<accession>A0ABM1EEL5</accession>
<sequence>MDSEELDRLAREELVNEAKRGAERYDTLGPIGWQKPRSTNKVFFSRTLMQALQSPAGYRTKRTPADRTEDNTDVDGNQSDHGSSNNITSGTTTSHHHRTEAKNTKRQKTH</sequence>
<evidence type="ECO:0000313" key="2">
    <source>
        <dbReference type="Proteomes" id="UP000695022"/>
    </source>
</evidence>
<evidence type="ECO:0000256" key="1">
    <source>
        <dbReference type="SAM" id="MobiDB-lite"/>
    </source>
</evidence>
<protein>
    <submittedName>
        <fullName evidence="3">Uncharacterized protein LOC106811506</fullName>
    </submittedName>
</protein>
<dbReference type="Proteomes" id="UP000695022">
    <property type="component" value="Unplaced"/>
</dbReference>
<gene>
    <name evidence="3" type="primary">LOC106811506</name>
</gene>
<dbReference type="InterPro" id="IPR038948">
    <property type="entry name" value="POLR1D-like"/>
</dbReference>
<feature type="region of interest" description="Disordered" evidence="1">
    <location>
        <begin position="53"/>
        <end position="110"/>
    </location>
</feature>
<dbReference type="RefSeq" id="XP_014670636.1">
    <property type="nucleotide sequence ID" value="XM_014815150.1"/>
</dbReference>
<organism evidence="2 3">
    <name type="scientific">Priapulus caudatus</name>
    <name type="common">Priapulid worm</name>
    <dbReference type="NCBI Taxonomy" id="37621"/>
    <lineage>
        <taxon>Eukaryota</taxon>
        <taxon>Metazoa</taxon>
        <taxon>Ecdysozoa</taxon>
        <taxon>Scalidophora</taxon>
        <taxon>Priapulida</taxon>
        <taxon>Priapulimorpha</taxon>
        <taxon>Priapulimorphida</taxon>
        <taxon>Priapulidae</taxon>
        <taxon>Priapulus</taxon>
    </lineage>
</organism>
<feature type="compositionally biased region" description="Low complexity" evidence="1">
    <location>
        <begin position="81"/>
        <end position="93"/>
    </location>
</feature>
<dbReference type="PANTHER" id="PTHR34769">
    <property type="entry name" value="RCG42593, ISOFORM CRA_A"/>
    <property type="match status" value="1"/>
</dbReference>
<dbReference type="PANTHER" id="PTHR34769:SF1">
    <property type="entry name" value="RNA POLYMERASE I AND III SUBUNIT D"/>
    <property type="match status" value="1"/>
</dbReference>
<feature type="compositionally biased region" description="Basic and acidic residues" evidence="1">
    <location>
        <begin position="17"/>
        <end position="26"/>
    </location>
</feature>
<feature type="compositionally biased region" description="Basic residues" evidence="1">
    <location>
        <begin position="94"/>
        <end position="110"/>
    </location>
</feature>
<evidence type="ECO:0000313" key="3">
    <source>
        <dbReference type="RefSeq" id="XP_014670636.1"/>
    </source>
</evidence>
<proteinExistence type="predicted"/>
<dbReference type="GeneID" id="106811506"/>
<name>A0ABM1EEL5_PRICU</name>
<reference evidence="3" key="1">
    <citation type="submission" date="2025-08" db="UniProtKB">
        <authorList>
            <consortium name="RefSeq"/>
        </authorList>
    </citation>
    <scope>IDENTIFICATION</scope>
</reference>
<feature type="region of interest" description="Disordered" evidence="1">
    <location>
        <begin position="17"/>
        <end position="38"/>
    </location>
</feature>
<keyword evidence="2" id="KW-1185">Reference proteome</keyword>